<gene>
    <name evidence="1" type="ORF">SAMN04488529_102212</name>
</gene>
<sequence>MLVVKFIVVYVKNRIIILIENNGNGFIKAKGVVSNVINSEKMTPEQSEELINQNMDEFKLTAVQTKRWAGKK</sequence>
<dbReference type="Proteomes" id="UP000198597">
    <property type="component" value="Unassembled WGS sequence"/>
</dbReference>
<evidence type="ECO:0000313" key="2">
    <source>
        <dbReference type="Proteomes" id="UP000198597"/>
    </source>
</evidence>
<evidence type="ECO:0000313" key="1">
    <source>
        <dbReference type="EMBL" id="SDP12429.1"/>
    </source>
</evidence>
<dbReference type="EMBL" id="FNJM01000002">
    <property type="protein sequence ID" value="SDP12429.1"/>
    <property type="molecule type" value="Genomic_DNA"/>
</dbReference>
<organism evidence="1 2">
    <name type="scientific">Clostridium gasigenes</name>
    <dbReference type="NCBI Taxonomy" id="94869"/>
    <lineage>
        <taxon>Bacteria</taxon>
        <taxon>Bacillati</taxon>
        <taxon>Bacillota</taxon>
        <taxon>Clostridia</taxon>
        <taxon>Eubacteriales</taxon>
        <taxon>Clostridiaceae</taxon>
        <taxon>Clostridium</taxon>
    </lineage>
</organism>
<accession>A0A1H0Q719</accession>
<protein>
    <submittedName>
        <fullName evidence="1">Uncharacterized protein</fullName>
    </submittedName>
</protein>
<keyword evidence="2" id="KW-1185">Reference proteome</keyword>
<proteinExistence type="predicted"/>
<reference evidence="1 2" key="1">
    <citation type="submission" date="2016-10" db="EMBL/GenBank/DDBJ databases">
        <authorList>
            <person name="de Groot N.N."/>
        </authorList>
    </citation>
    <scope>NUCLEOTIDE SEQUENCE [LARGE SCALE GENOMIC DNA]</scope>
    <source>
        <strain evidence="1 2">DSM 12272</strain>
    </source>
</reference>
<dbReference type="STRING" id="94869.SAMN04488529_102212"/>
<name>A0A1H0Q719_9CLOT</name>
<dbReference type="AlphaFoldDB" id="A0A1H0Q719"/>